<evidence type="ECO:0000256" key="11">
    <source>
        <dbReference type="ARBA" id="ARBA00033334"/>
    </source>
</evidence>
<evidence type="ECO:0000256" key="6">
    <source>
        <dbReference type="ARBA" id="ARBA00022573"/>
    </source>
</evidence>
<comment type="similarity">
    <text evidence="2 15">Belongs to the Cob(I)alamin adenosyltransferase family.</text>
</comment>
<dbReference type="SUPFAM" id="SSF89028">
    <property type="entry name" value="Cobalamin adenosyltransferase-like"/>
    <property type="match status" value="1"/>
</dbReference>
<dbReference type="GO" id="GO:0009236">
    <property type="term" value="P:cobalamin biosynthetic process"/>
    <property type="evidence" value="ECO:0007669"/>
    <property type="project" value="UniProtKB-UniRule"/>
</dbReference>
<evidence type="ECO:0000313" key="18">
    <source>
        <dbReference type="Proteomes" id="UP000248066"/>
    </source>
</evidence>
<keyword evidence="7 15" id="KW-0808">Transferase</keyword>
<dbReference type="Pfam" id="PF01923">
    <property type="entry name" value="Cob_adeno_trans"/>
    <property type="match status" value="1"/>
</dbReference>
<feature type="domain" description="Cobalamin adenosyltransferase-like" evidence="16">
    <location>
        <begin position="3"/>
        <end position="166"/>
    </location>
</feature>
<reference evidence="17 18" key="1">
    <citation type="submission" date="2017-10" db="EMBL/GenBank/DDBJ databases">
        <title>Bacillus sp. nov., a halophilic bacterium isolated from a Yangshapao Lake.</title>
        <authorList>
            <person name="Wang H."/>
        </authorList>
    </citation>
    <scope>NUCLEOTIDE SEQUENCE [LARGE SCALE GENOMIC DNA]</scope>
    <source>
        <strain evidence="17 18">YSP-3</strain>
    </source>
</reference>
<dbReference type="GO" id="GO:0008817">
    <property type="term" value="F:corrinoid adenosyltransferase activity"/>
    <property type="evidence" value="ECO:0007669"/>
    <property type="project" value="UniProtKB-UniRule"/>
</dbReference>
<comment type="subunit">
    <text evidence="3">Homotrimer.</text>
</comment>
<dbReference type="RefSeq" id="WP_110518368.1">
    <property type="nucleotide sequence ID" value="NZ_PDOF01000001.1"/>
</dbReference>
<dbReference type="UniPathway" id="UPA00148">
    <property type="reaction ID" value="UER00233"/>
</dbReference>
<dbReference type="AlphaFoldDB" id="A0A2W0HBB8"/>
<protein>
    <recommendedName>
        <fullName evidence="5 15">Corrinoid adenosyltransferase</fullName>
        <ecNumber evidence="4 15">2.5.1.17</ecNumber>
    </recommendedName>
    <alternativeName>
        <fullName evidence="10 15">Cob(II)alamin adenosyltransferase</fullName>
    </alternativeName>
    <alternativeName>
        <fullName evidence="12 15">Cob(II)yrinic acid a,c-diamide adenosyltransferase</fullName>
    </alternativeName>
    <alternativeName>
        <fullName evidence="11 15">Cobinamide/cobalamin adenosyltransferase</fullName>
    </alternativeName>
</protein>
<accession>A0A2W0HBB8</accession>
<comment type="catalytic activity">
    <reaction evidence="14 15">
        <text>2 cob(II)alamin + reduced [electron-transfer flavoprotein] + 2 ATP = 2 adenosylcob(III)alamin + 2 triphosphate + oxidized [electron-transfer flavoprotein] + 3 H(+)</text>
        <dbReference type="Rhea" id="RHEA:28671"/>
        <dbReference type="Rhea" id="RHEA-COMP:10685"/>
        <dbReference type="Rhea" id="RHEA-COMP:10686"/>
        <dbReference type="ChEBI" id="CHEBI:15378"/>
        <dbReference type="ChEBI" id="CHEBI:16304"/>
        <dbReference type="ChEBI" id="CHEBI:18036"/>
        <dbReference type="ChEBI" id="CHEBI:18408"/>
        <dbReference type="ChEBI" id="CHEBI:30616"/>
        <dbReference type="ChEBI" id="CHEBI:57692"/>
        <dbReference type="ChEBI" id="CHEBI:58307"/>
        <dbReference type="EC" id="2.5.1.17"/>
    </reaction>
</comment>
<evidence type="ECO:0000256" key="5">
    <source>
        <dbReference type="ARBA" id="ARBA00020963"/>
    </source>
</evidence>
<evidence type="ECO:0000256" key="10">
    <source>
        <dbReference type="ARBA" id="ARBA00031529"/>
    </source>
</evidence>
<dbReference type="EMBL" id="PDOF01000001">
    <property type="protein sequence ID" value="PYZ98467.1"/>
    <property type="molecule type" value="Genomic_DNA"/>
</dbReference>
<dbReference type="InterPro" id="IPR016030">
    <property type="entry name" value="CblAdoTrfase-like"/>
</dbReference>
<sequence>MKIYTKKGDQGKTHLIGRRVAKNHLRVEAYGTVDELNSFIGKAVVSLTEQAGKDVREELTEIQQQLFDLGADLANVTENPEYKTKDAYTEILEKAIDTYWAEAPEIKTFVLPGGSQAAADLHVCRTVARRAERNIIAAMEEEDIPSEILKYVNRLSDYLFAAARVVNFREGHKDVLYRSSGDVFK</sequence>
<comment type="pathway">
    <text evidence="1 15">Cofactor biosynthesis; adenosylcobalamin biosynthesis; adenosylcobalamin from cob(II)yrinate a,c-diamide: step 2/7.</text>
</comment>
<gene>
    <name evidence="17" type="ORF">CR205_07705</name>
</gene>
<evidence type="ECO:0000256" key="8">
    <source>
        <dbReference type="ARBA" id="ARBA00022741"/>
    </source>
</evidence>
<evidence type="ECO:0000256" key="12">
    <source>
        <dbReference type="ARBA" id="ARBA00033354"/>
    </source>
</evidence>
<evidence type="ECO:0000256" key="4">
    <source>
        <dbReference type="ARBA" id="ARBA00012454"/>
    </source>
</evidence>
<keyword evidence="18" id="KW-1185">Reference proteome</keyword>
<evidence type="ECO:0000256" key="2">
    <source>
        <dbReference type="ARBA" id="ARBA00007487"/>
    </source>
</evidence>
<comment type="caution">
    <text evidence="17">The sequence shown here is derived from an EMBL/GenBank/DDBJ whole genome shotgun (WGS) entry which is preliminary data.</text>
</comment>
<dbReference type="PANTHER" id="PTHR12213:SF0">
    <property type="entry name" value="CORRINOID ADENOSYLTRANSFERASE MMAB"/>
    <property type="match status" value="1"/>
</dbReference>
<evidence type="ECO:0000313" key="17">
    <source>
        <dbReference type="EMBL" id="PYZ98467.1"/>
    </source>
</evidence>
<dbReference type="PANTHER" id="PTHR12213">
    <property type="entry name" value="CORRINOID ADENOSYLTRANSFERASE"/>
    <property type="match status" value="1"/>
</dbReference>
<evidence type="ECO:0000256" key="9">
    <source>
        <dbReference type="ARBA" id="ARBA00022840"/>
    </source>
</evidence>
<evidence type="ECO:0000256" key="1">
    <source>
        <dbReference type="ARBA" id="ARBA00005121"/>
    </source>
</evidence>
<evidence type="ECO:0000256" key="13">
    <source>
        <dbReference type="ARBA" id="ARBA00048555"/>
    </source>
</evidence>
<proteinExistence type="inferred from homology"/>
<dbReference type="Gene3D" id="1.20.1200.10">
    <property type="entry name" value="Cobalamin adenosyltransferase-like"/>
    <property type="match status" value="1"/>
</dbReference>
<comment type="catalytic activity">
    <reaction evidence="13 15">
        <text>2 cob(II)yrinate a,c diamide + reduced [electron-transfer flavoprotein] + 2 ATP = 2 adenosylcob(III)yrinate a,c-diamide + 2 triphosphate + oxidized [electron-transfer flavoprotein] + 3 H(+)</text>
        <dbReference type="Rhea" id="RHEA:11528"/>
        <dbReference type="Rhea" id="RHEA-COMP:10685"/>
        <dbReference type="Rhea" id="RHEA-COMP:10686"/>
        <dbReference type="ChEBI" id="CHEBI:15378"/>
        <dbReference type="ChEBI" id="CHEBI:18036"/>
        <dbReference type="ChEBI" id="CHEBI:30616"/>
        <dbReference type="ChEBI" id="CHEBI:57692"/>
        <dbReference type="ChEBI" id="CHEBI:58307"/>
        <dbReference type="ChEBI" id="CHEBI:58503"/>
        <dbReference type="ChEBI" id="CHEBI:58537"/>
        <dbReference type="EC" id="2.5.1.17"/>
    </reaction>
</comment>
<evidence type="ECO:0000256" key="14">
    <source>
        <dbReference type="ARBA" id="ARBA00048692"/>
    </source>
</evidence>
<dbReference type="InterPro" id="IPR036451">
    <property type="entry name" value="CblAdoTrfase-like_sf"/>
</dbReference>
<keyword evidence="9 15" id="KW-0067">ATP-binding</keyword>
<dbReference type="GO" id="GO:0005524">
    <property type="term" value="F:ATP binding"/>
    <property type="evidence" value="ECO:0007669"/>
    <property type="project" value="UniProtKB-UniRule"/>
</dbReference>
<dbReference type="EC" id="2.5.1.17" evidence="4 15"/>
<dbReference type="FunFam" id="1.20.1200.10:FF:000001">
    <property type="entry name" value="Cob(I)yrinic acid a,c-diamide adenosyltransferase"/>
    <property type="match status" value="1"/>
</dbReference>
<evidence type="ECO:0000256" key="7">
    <source>
        <dbReference type="ARBA" id="ARBA00022679"/>
    </source>
</evidence>
<evidence type="ECO:0000256" key="3">
    <source>
        <dbReference type="ARBA" id="ARBA00011233"/>
    </source>
</evidence>
<dbReference type="Proteomes" id="UP000248066">
    <property type="component" value="Unassembled WGS sequence"/>
</dbReference>
<keyword evidence="8 15" id="KW-0547">Nucleotide-binding</keyword>
<dbReference type="OrthoDB" id="9778896at2"/>
<dbReference type="InterPro" id="IPR029499">
    <property type="entry name" value="PduO-typ"/>
</dbReference>
<evidence type="ECO:0000256" key="15">
    <source>
        <dbReference type="RuleBase" id="RU366026"/>
    </source>
</evidence>
<keyword evidence="6 15" id="KW-0169">Cobalamin biosynthesis</keyword>
<evidence type="ECO:0000259" key="16">
    <source>
        <dbReference type="Pfam" id="PF01923"/>
    </source>
</evidence>
<name>A0A2W0HBB8_9BACI</name>
<organism evidence="17 18">
    <name type="scientific">Alteribacter lacisalsi</name>
    <dbReference type="NCBI Taxonomy" id="2045244"/>
    <lineage>
        <taxon>Bacteria</taxon>
        <taxon>Bacillati</taxon>
        <taxon>Bacillota</taxon>
        <taxon>Bacilli</taxon>
        <taxon>Bacillales</taxon>
        <taxon>Bacillaceae</taxon>
        <taxon>Alteribacter</taxon>
    </lineage>
</organism>
<dbReference type="NCBIfam" id="TIGR00636">
    <property type="entry name" value="PduO_Nterm"/>
    <property type="match status" value="1"/>
</dbReference>